<dbReference type="SUPFAM" id="SSF51294">
    <property type="entry name" value="Hedgehog/intein (Hint) domain"/>
    <property type="match status" value="1"/>
</dbReference>
<reference evidence="2 3" key="1">
    <citation type="submission" date="2017-07" db="EMBL/GenBank/DDBJ databases">
        <title>Genome Sequence of Antarctobacter heliothermus Strain SMS3 Isolated from a culture of the Diatom Skeletonema marinoi.</title>
        <authorList>
            <person name="Topel M."/>
            <person name="Pinder M.I.M."/>
            <person name="Johansson O.N."/>
            <person name="Kourtchenko O."/>
            <person name="Godhe A."/>
            <person name="Clarke A.K."/>
        </authorList>
    </citation>
    <scope>NUCLEOTIDE SEQUENCE [LARGE SCALE GENOMIC DNA]</scope>
    <source>
        <strain evidence="2 3">SMS3</strain>
        <plasmid evidence="3">Plasmid psms3-2</plasmid>
    </source>
</reference>
<organism evidence="2 3">
    <name type="scientific">Antarctobacter heliothermus</name>
    <dbReference type="NCBI Taxonomy" id="74033"/>
    <lineage>
        <taxon>Bacteria</taxon>
        <taxon>Pseudomonadati</taxon>
        <taxon>Pseudomonadota</taxon>
        <taxon>Alphaproteobacteria</taxon>
        <taxon>Rhodobacterales</taxon>
        <taxon>Roseobacteraceae</taxon>
        <taxon>Antarctobacter</taxon>
    </lineage>
</organism>
<geneLocation type="plasmid" evidence="3">
    <name>psms3-2</name>
</geneLocation>
<evidence type="ECO:0000313" key="2">
    <source>
        <dbReference type="EMBL" id="ASP23616.1"/>
    </source>
</evidence>
<evidence type="ECO:0000313" key="3">
    <source>
        <dbReference type="Proteomes" id="UP000203589"/>
    </source>
</evidence>
<dbReference type="EMBL" id="CP022542">
    <property type="protein sequence ID" value="ASP23616.1"/>
    <property type="molecule type" value="Genomic_DNA"/>
</dbReference>
<accession>A0A222EBP4</accession>
<dbReference type="AlphaFoldDB" id="A0A222EBP4"/>
<feature type="domain" description="Hedgehog/Intein (Hint)" evidence="1">
    <location>
        <begin position="214"/>
        <end position="346"/>
    </location>
</feature>
<dbReference type="RefSeq" id="WP_254694987.1">
    <property type="nucleotide sequence ID" value="NZ_CP022542.1"/>
</dbReference>
<keyword evidence="2" id="KW-0614">Plasmid</keyword>
<protein>
    <submittedName>
        <fullName evidence="2">Hint domain protein</fullName>
    </submittedName>
</protein>
<gene>
    <name evidence="2" type="ORF">ANTHELSMS3_04718</name>
</gene>
<dbReference type="InterPro" id="IPR036844">
    <property type="entry name" value="Hint_dom_sf"/>
</dbReference>
<dbReference type="KEGG" id="aht:ANTHELSMS3_04718"/>
<dbReference type="Proteomes" id="UP000203589">
    <property type="component" value="Plasmid pSMS3-2"/>
</dbReference>
<name>A0A222EBP4_9RHOB</name>
<proteinExistence type="predicted"/>
<evidence type="ECO:0000259" key="1">
    <source>
        <dbReference type="Pfam" id="PF13403"/>
    </source>
</evidence>
<dbReference type="Pfam" id="PF13403">
    <property type="entry name" value="Hint_2"/>
    <property type="match status" value="1"/>
</dbReference>
<dbReference type="Gene3D" id="2.170.16.10">
    <property type="entry name" value="Hedgehog/Intein (Hint) domain"/>
    <property type="match status" value="1"/>
</dbReference>
<dbReference type="InterPro" id="IPR028992">
    <property type="entry name" value="Hedgehog/Intein_dom"/>
</dbReference>
<keyword evidence="3" id="KW-1185">Reference proteome</keyword>
<sequence length="410" mass="42453">MAISVGDIYFTANLTDLSGDGAESFSFVATTAIAAGEVITFHGPESAFTVGNSSFTFTVGAAGLSAFDRVTIVESSLVPNTIILASDPSGGSTSAVSGNGWSITDNDNIIAAQGGQVLAAIVNSSSSGSAWNNNLDVTGLSTTQLDSFLIANPTLSPIAEHVGGLTDNAMFSGTDITTQGSNPAFWVTTDDAVDHTSPTIGTTTYTTQDANINCFAAGTLIATPTGERAIETLRNGDRILTADGQETRVLWLAQQTIDARHGIAARRAPVRIAAGALGNHTDLIVTADHGMIVDGLVINASALVNGGTIDWVADADIPAGFTVYHIETAAHDVILANGAAAETFMDAVGRACFDNHQDYLDLYGCERIIPEMTRPRISSRRLLPAAIRARLGIAEDSTDKCSGGDLAQSA</sequence>